<evidence type="ECO:0000259" key="4">
    <source>
        <dbReference type="Pfam" id="PF01058"/>
    </source>
</evidence>
<dbReference type="PANTHER" id="PTHR42845:SF2">
    <property type="entry name" value="F420-NON-REDUCING HYDROGENASE VHU SUBUNIT G"/>
    <property type="match status" value="1"/>
</dbReference>
<dbReference type="EMBL" id="AP024488">
    <property type="protein sequence ID" value="BCS96777.1"/>
    <property type="molecule type" value="Genomic_DNA"/>
</dbReference>
<evidence type="ECO:0000256" key="1">
    <source>
        <dbReference type="ARBA" id="ARBA00004418"/>
    </source>
</evidence>
<reference evidence="5 6" key="1">
    <citation type="submission" date="2021-02" db="EMBL/GenBank/DDBJ databases">
        <title>Complete genome of Desulfoluna sp. strain ASN36.</title>
        <authorList>
            <person name="Takahashi A."/>
            <person name="Kojima H."/>
            <person name="Fukui M."/>
        </authorList>
    </citation>
    <scope>NUCLEOTIDE SEQUENCE [LARGE SCALE GENOMIC DNA]</scope>
    <source>
        <strain evidence="5 6">ASN36</strain>
    </source>
</reference>
<protein>
    <submittedName>
        <fullName evidence="5">F420-nonreducing hydrogenase</fullName>
    </submittedName>
</protein>
<dbReference type="Pfam" id="PF01058">
    <property type="entry name" value="Oxidored_q6"/>
    <property type="match status" value="1"/>
</dbReference>
<proteinExistence type="predicted"/>
<keyword evidence="2" id="KW-0574">Periplasm</keyword>
<dbReference type="Gene3D" id="3.40.50.700">
    <property type="entry name" value="NADH:ubiquinone oxidoreductase-like, 20kDa subunit"/>
    <property type="match status" value="1"/>
</dbReference>
<evidence type="ECO:0000256" key="2">
    <source>
        <dbReference type="ARBA" id="ARBA00022764"/>
    </source>
</evidence>
<accession>A0ABM7PHE2</accession>
<dbReference type="SUPFAM" id="SSF56770">
    <property type="entry name" value="HydA/Nqo6-like"/>
    <property type="match status" value="1"/>
</dbReference>
<evidence type="ECO:0000313" key="5">
    <source>
        <dbReference type="EMBL" id="BCS96777.1"/>
    </source>
</evidence>
<dbReference type="InterPro" id="IPR037024">
    <property type="entry name" value="NiFe_Hase_small_N_sf"/>
</dbReference>
<feature type="domain" description="NADH:ubiquinone oxidoreductase-like 20kDa subunit" evidence="4">
    <location>
        <begin position="13"/>
        <end position="171"/>
    </location>
</feature>
<dbReference type="Proteomes" id="UP001320148">
    <property type="component" value="Chromosome"/>
</dbReference>
<evidence type="ECO:0000313" key="6">
    <source>
        <dbReference type="Proteomes" id="UP001320148"/>
    </source>
</evidence>
<sequence>MAVKVASDWLNSCSGCEVAIVDLGERLLTLLELVEFVHIPVLMDHKYYGQMGEGKELTIPEADVGIISGGIRNAEHLEVAIEMREKCKYIVALGSCATHGGIPSLSNTYGNEDILQRYYSTMTTDQGPERPKDGIPPLLDGSYALDERIKVDIFLPGCPPHPDQVFEALLSLLEGRPPNLLTTSVCDTCPAVREGKGDVKQLKRFLTPPVVQDYAKPMEGLRCLLEQGYLCMGPVTRAGCGGDLVNPRCISALVPCRGCNGPVKQDGNQMLDMLNALASNGIELGSLPEVTSLQRFSGAHCMLRQPK</sequence>
<dbReference type="InterPro" id="IPR006137">
    <property type="entry name" value="NADH_UbQ_OxRdtase-like_20kDa"/>
</dbReference>
<dbReference type="InterPro" id="IPR051349">
    <property type="entry name" value="Hydrogenase_assoc-protein"/>
</dbReference>
<evidence type="ECO:0000256" key="3">
    <source>
        <dbReference type="ARBA" id="ARBA00023002"/>
    </source>
</evidence>
<keyword evidence="3" id="KW-0560">Oxidoreductase</keyword>
<organism evidence="5 6">
    <name type="scientific">Desulfoluna limicola</name>
    <dbReference type="NCBI Taxonomy" id="2810562"/>
    <lineage>
        <taxon>Bacteria</taxon>
        <taxon>Pseudomonadati</taxon>
        <taxon>Thermodesulfobacteriota</taxon>
        <taxon>Desulfobacteria</taxon>
        <taxon>Desulfobacterales</taxon>
        <taxon>Desulfolunaceae</taxon>
        <taxon>Desulfoluna</taxon>
    </lineage>
</organism>
<name>A0ABM7PHE2_9BACT</name>
<dbReference type="RefSeq" id="WP_236893061.1">
    <property type="nucleotide sequence ID" value="NZ_AP024488.1"/>
</dbReference>
<comment type="subcellular location">
    <subcellularLocation>
        <location evidence="1">Periplasm</location>
    </subcellularLocation>
</comment>
<gene>
    <name evidence="5" type="ORF">DSLASN_24090</name>
</gene>
<keyword evidence="6" id="KW-1185">Reference proteome</keyword>
<dbReference type="PANTHER" id="PTHR42845">
    <property type="entry name" value="COENZYME F420-REDUCING HYDROGENASE, GAMMA SUBUNIT"/>
    <property type="match status" value="1"/>
</dbReference>